<protein>
    <submittedName>
        <fullName evidence="1">Uncharacterized protein</fullName>
    </submittedName>
</protein>
<comment type="caution">
    <text evidence="1">The sequence shown here is derived from an EMBL/GenBank/DDBJ whole genome shotgun (WGS) entry which is preliminary data.</text>
</comment>
<feature type="non-terminal residue" evidence="1">
    <location>
        <position position="84"/>
    </location>
</feature>
<dbReference type="EMBL" id="NCSJ02000074">
    <property type="protein sequence ID" value="RFU31498.1"/>
    <property type="molecule type" value="Genomic_DNA"/>
</dbReference>
<reference evidence="1 2" key="1">
    <citation type="submission" date="2018-05" db="EMBL/GenBank/DDBJ databases">
        <title>Draft genome sequence of Scytalidium lignicola DSM 105466, a ubiquitous saprotrophic fungus.</title>
        <authorList>
            <person name="Buettner E."/>
            <person name="Gebauer A.M."/>
            <person name="Hofrichter M."/>
            <person name="Liers C."/>
            <person name="Kellner H."/>
        </authorList>
    </citation>
    <scope>NUCLEOTIDE SEQUENCE [LARGE SCALE GENOMIC DNA]</scope>
    <source>
        <strain evidence="1 2">DSM 105466</strain>
    </source>
</reference>
<evidence type="ECO:0000313" key="1">
    <source>
        <dbReference type="EMBL" id="RFU31498.1"/>
    </source>
</evidence>
<name>A0A3E2HDL1_SCYLI</name>
<organism evidence="1 2">
    <name type="scientific">Scytalidium lignicola</name>
    <name type="common">Hyphomycete</name>
    <dbReference type="NCBI Taxonomy" id="5539"/>
    <lineage>
        <taxon>Eukaryota</taxon>
        <taxon>Fungi</taxon>
        <taxon>Dikarya</taxon>
        <taxon>Ascomycota</taxon>
        <taxon>Pezizomycotina</taxon>
        <taxon>Leotiomycetes</taxon>
        <taxon>Leotiomycetes incertae sedis</taxon>
        <taxon>Scytalidium</taxon>
    </lineage>
</organism>
<proteinExistence type="predicted"/>
<sequence>MEGDIPRYAAVDFAFGITSDAQLTVICRTKRFYITLSAQNLRNPEHIEASKYEQEYLQLLHVIQFEDQSEFNPDKQDPVEAMAH</sequence>
<accession>A0A3E2HDL1</accession>
<dbReference type="AlphaFoldDB" id="A0A3E2HDL1"/>
<dbReference type="OrthoDB" id="4062651at2759"/>
<dbReference type="Proteomes" id="UP000258309">
    <property type="component" value="Unassembled WGS sequence"/>
</dbReference>
<feature type="non-terminal residue" evidence="1">
    <location>
        <position position="1"/>
    </location>
</feature>
<evidence type="ECO:0000313" key="2">
    <source>
        <dbReference type="Proteomes" id="UP000258309"/>
    </source>
</evidence>
<gene>
    <name evidence="1" type="ORF">B7463_g4806</name>
</gene>
<keyword evidence="2" id="KW-1185">Reference proteome</keyword>